<evidence type="ECO:0000256" key="4">
    <source>
        <dbReference type="ARBA" id="ARBA00022833"/>
    </source>
</evidence>
<feature type="binding site" evidence="7">
    <location>
        <position position="44"/>
    </location>
    <ligand>
        <name>Zn(2+)</name>
        <dbReference type="ChEBI" id="CHEBI:29105"/>
    </ligand>
</feature>
<feature type="binding site" evidence="7">
    <location>
        <position position="101"/>
    </location>
    <ligand>
        <name>Zn(2+)</name>
        <dbReference type="ChEBI" id="CHEBI:29105"/>
    </ligand>
</feature>
<keyword evidence="5 8" id="KW-0456">Lyase</keyword>
<evidence type="ECO:0000256" key="7">
    <source>
        <dbReference type="PIRSR" id="PIRSR601765-1"/>
    </source>
</evidence>
<keyword evidence="4 7" id="KW-0862">Zinc</keyword>
<dbReference type="EMBL" id="KN880447">
    <property type="protein sequence ID" value="KIY72113.1"/>
    <property type="molecule type" value="Genomic_DNA"/>
</dbReference>
<comment type="catalytic activity">
    <reaction evidence="6 8">
        <text>hydrogencarbonate + H(+) = CO2 + H2O</text>
        <dbReference type="Rhea" id="RHEA:10748"/>
        <dbReference type="ChEBI" id="CHEBI:15377"/>
        <dbReference type="ChEBI" id="CHEBI:15378"/>
        <dbReference type="ChEBI" id="CHEBI:16526"/>
        <dbReference type="ChEBI" id="CHEBI:17544"/>
        <dbReference type="EC" id="4.2.1.1"/>
    </reaction>
</comment>
<dbReference type="GO" id="GO:0008270">
    <property type="term" value="F:zinc ion binding"/>
    <property type="evidence" value="ECO:0007669"/>
    <property type="project" value="UniProtKB-UniRule"/>
</dbReference>
<dbReference type="PROSITE" id="PS00198">
    <property type="entry name" value="4FE4S_FER_1"/>
    <property type="match status" value="1"/>
</dbReference>
<dbReference type="Pfam" id="PF00484">
    <property type="entry name" value="Pro_CA"/>
    <property type="match status" value="1"/>
</dbReference>
<dbReference type="PROSITE" id="PS51379">
    <property type="entry name" value="4FE4S_FER_2"/>
    <property type="match status" value="1"/>
</dbReference>
<evidence type="ECO:0000256" key="1">
    <source>
        <dbReference type="ARBA" id="ARBA00006217"/>
    </source>
</evidence>
<dbReference type="InterPro" id="IPR036874">
    <property type="entry name" value="Carbonic_anhydrase_sf"/>
</dbReference>
<name>A0A0D7BNG6_9AGAR</name>
<feature type="binding site" evidence="7">
    <location>
        <position position="42"/>
    </location>
    <ligand>
        <name>Zn(2+)</name>
        <dbReference type="ChEBI" id="CHEBI:29105"/>
    </ligand>
</feature>
<dbReference type="GO" id="GO:0004089">
    <property type="term" value="F:carbonate dehydratase activity"/>
    <property type="evidence" value="ECO:0007669"/>
    <property type="project" value="UniProtKB-UniRule"/>
</dbReference>
<dbReference type="Proteomes" id="UP000054007">
    <property type="component" value="Unassembled WGS sequence"/>
</dbReference>
<dbReference type="SUPFAM" id="SSF53056">
    <property type="entry name" value="beta-carbonic anhydrase, cab"/>
    <property type="match status" value="1"/>
</dbReference>
<protein>
    <recommendedName>
        <fullName evidence="2 8">Carbonic anhydrase</fullName>
        <ecNumber evidence="2 8">4.2.1.1</ecNumber>
    </recommendedName>
    <alternativeName>
        <fullName evidence="8">Carbonate dehydratase</fullName>
    </alternativeName>
</protein>
<evidence type="ECO:0000256" key="5">
    <source>
        <dbReference type="ARBA" id="ARBA00023239"/>
    </source>
</evidence>
<organism evidence="10 11">
    <name type="scientific">Cylindrobasidium torrendii FP15055 ss-10</name>
    <dbReference type="NCBI Taxonomy" id="1314674"/>
    <lineage>
        <taxon>Eukaryota</taxon>
        <taxon>Fungi</taxon>
        <taxon>Dikarya</taxon>
        <taxon>Basidiomycota</taxon>
        <taxon>Agaricomycotina</taxon>
        <taxon>Agaricomycetes</taxon>
        <taxon>Agaricomycetidae</taxon>
        <taxon>Agaricales</taxon>
        <taxon>Marasmiineae</taxon>
        <taxon>Physalacriaceae</taxon>
        <taxon>Cylindrobasidium</taxon>
    </lineage>
</organism>
<dbReference type="InterPro" id="IPR001765">
    <property type="entry name" value="Carbonic_anhydrase"/>
</dbReference>
<evidence type="ECO:0000256" key="6">
    <source>
        <dbReference type="ARBA" id="ARBA00048348"/>
    </source>
</evidence>
<dbReference type="PANTHER" id="PTHR11002:SF76">
    <property type="entry name" value="CARBONIC ANHYDRASE"/>
    <property type="match status" value="1"/>
</dbReference>
<dbReference type="Gene3D" id="3.40.1050.10">
    <property type="entry name" value="Carbonic anhydrase"/>
    <property type="match status" value="1"/>
</dbReference>
<comment type="function">
    <text evidence="8">Reversible hydration of carbon dioxide.</text>
</comment>
<reference evidence="10 11" key="1">
    <citation type="journal article" date="2015" name="Fungal Genet. Biol.">
        <title>Evolution of novel wood decay mechanisms in Agaricales revealed by the genome sequences of Fistulina hepatica and Cylindrobasidium torrendii.</title>
        <authorList>
            <person name="Floudas D."/>
            <person name="Held B.W."/>
            <person name="Riley R."/>
            <person name="Nagy L.G."/>
            <person name="Koehler G."/>
            <person name="Ransdell A.S."/>
            <person name="Younus H."/>
            <person name="Chow J."/>
            <person name="Chiniquy J."/>
            <person name="Lipzen A."/>
            <person name="Tritt A."/>
            <person name="Sun H."/>
            <person name="Haridas S."/>
            <person name="LaButti K."/>
            <person name="Ohm R.A."/>
            <person name="Kues U."/>
            <person name="Blanchette R.A."/>
            <person name="Grigoriev I.V."/>
            <person name="Minto R.E."/>
            <person name="Hibbett D.S."/>
        </authorList>
    </citation>
    <scope>NUCLEOTIDE SEQUENCE [LARGE SCALE GENOMIC DNA]</scope>
    <source>
        <strain evidence="10 11">FP15055 ss-10</strain>
    </source>
</reference>
<sequence>MSLIKSVLAANEQWSADVEDAEPGFFAELAKGQAPPVFWIGCSDSRVPESVITGSRPGTMFVLRNIANQFHLDDDSALSALTYAVDYLGVEHVIVVGHTECGGCNACFAACPQFVAGEACATVGALPANDPINRWLQPVTALASSLELSAAPQAEALPILIEENVKVQVQNICTTEIIQKAWTSKSAKGKDVFVHGMVFDLSTGKLVDLGVTNGPKPKSE</sequence>
<dbReference type="GO" id="GO:0034599">
    <property type="term" value="P:cellular response to oxidative stress"/>
    <property type="evidence" value="ECO:0007669"/>
    <property type="project" value="TreeGrafter"/>
</dbReference>
<dbReference type="InterPro" id="IPR017900">
    <property type="entry name" value="4Fe4S_Fe_S_CS"/>
</dbReference>
<dbReference type="OrthoDB" id="10248475at2759"/>
<proteinExistence type="inferred from homology"/>
<comment type="cofactor">
    <cofactor evidence="7">
        <name>Zn(2+)</name>
        <dbReference type="ChEBI" id="CHEBI:29105"/>
    </cofactor>
    <text evidence="7">Binds 1 zinc ion per subunit.</text>
</comment>
<evidence type="ECO:0000256" key="3">
    <source>
        <dbReference type="ARBA" id="ARBA00022723"/>
    </source>
</evidence>
<evidence type="ECO:0000259" key="9">
    <source>
        <dbReference type="PROSITE" id="PS51379"/>
    </source>
</evidence>
<evidence type="ECO:0000313" key="11">
    <source>
        <dbReference type="Proteomes" id="UP000054007"/>
    </source>
</evidence>
<evidence type="ECO:0000313" key="10">
    <source>
        <dbReference type="EMBL" id="KIY72113.1"/>
    </source>
</evidence>
<keyword evidence="11" id="KW-1185">Reference proteome</keyword>
<dbReference type="EC" id="4.2.1.1" evidence="2 8"/>
<dbReference type="PANTHER" id="PTHR11002">
    <property type="entry name" value="CARBONIC ANHYDRASE"/>
    <property type="match status" value="1"/>
</dbReference>
<feature type="domain" description="4Fe-4S ferredoxin-type" evidence="9">
    <location>
        <begin position="92"/>
        <end position="113"/>
    </location>
</feature>
<gene>
    <name evidence="10" type="ORF">CYLTODRAFT_418295</name>
</gene>
<evidence type="ECO:0000256" key="8">
    <source>
        <dbReference type="RuleBase" id="RU003956"/>
    </source>
</evidence>
<accession>A0A0D7BNG6</accession>
<dbReference type="GO" id="GO:0071244">
    <property type="term" value="P:cellular response to carbon dioxide"/>
    <property type="evidence" value="ECO:0007669"/>
    <property type="project" value="TreeGrafter"/>
</dbReference>
<evidence type="ECO:0000256" key="2">
    <source>
        <dbReference type="ARBA" id="ARBA00012925"/>
    </source>
</evidence>
<dbReference type="InterPro" id="IPR017896">
    <property type="entry name" value="4Fe4S_Fe-S-bd"/>
</dbReference>
<dbReference type="AlphaFoldDB" id="A0A0D7BNG6"/>
<dbReference type="SMART" id="SM00947">
    <property type="entry name" value="Pro_CA"/>
    <property type="match status" value="1"/>
</dbReference>
<feature type="binding site" evidence="7">
    <location>
        <position position="98"/>
    </location>
    <ligand>
        <name>Zn(2+)</name>
        <dbReference type="ChEBI" id="CHEBI:29105"/>
    </ligand>
</feature>
<dbReference type="CDD" id="cd00883">
    <property type="entry name" value="beta_CA_cladeA"/>
    <property type="match status" value="1"/>
</dbReference>
<dbReference type="STRING" id="1314674.A0A0D7BNG6"/>
<keyword evidence="3 7" id="KW-0479">Metal-binding</keyword>
<comment type="similarity">
    <text evidence="1 8">Belongs to the beta-class carbonic anhydrase family.</text>
</comment>